<organism evidence="1 2">
    <name type="scientific">Aerococcus christensenii</name>
    <dbReference type="NCBI Taxonomy" id="87541"/>
    <lineage>
        <taxon>Bacteria</taxon>
        <taxon>Bacillati</taxon>
        <taxon>Bacillota</taxon>
        <taxon>Bacilli</taxon>
        <taxon>Lactobacillales</taxon>
        <taxon>Aerococcaceae</taxon>
        <taxon>Aerococcus</taxon>
    </lineage>
</organism>
<gene>
    <name evidence="1" type="ORF">HMPREF3187_00955</name>
</gene>
<reference evidence="1 2" key="1">
    <citation type="submission" date="2016-01" db="EMBL/GenBank/DDBJ databases">
        <authorList>
            <person name="Oliw E.H."/>
        </authorList>
    </citation>
    <scope>NUCLEOTIDE SEQUENCE [LARGE SCALE GENOMIC DNA]</scope>
    <source>
        <strain evidence="1 2">KA00635</strain>
    </source>
</reference>
<sequence length="40" mass="4709">MKKIIKQVEKQDYIDTGIFPIVKKCRNITRALNPRGECLF</sequence>
<proteinExistence type="predicted"/>
<accession>A0A133XZ28</accession>
<comment type="caution">
    <text evidence="1">The sequence shown here is derived from an EMBL/GenBank/DDBJ whole genome shotgun (WGS) entry which is preliminary data.</text>
</comment>
<name>A0A133XZ28_9LACT</name>
<protein>
    <submittedName>
        <fullName evidence="1">Uncharacterized protein</fullName>
    </submittedName>
</protein>
<dbReference type="AlphaFoldDB" id="A0A133XZ28"/>
<dbReference type="PATRIC" id="fig|87541.4.peg.946"/>
<evidence type="ECO:0000313" key="1">
    <source>
        <dbReference type="EMBL" id="KXB36182.1"/>
    </source>
</evidence>
<dbReference type="EMBL" id="LSCQ01000046">
    <property type="protein sequence ID" value="KXB36182.1"/>
    <property type="molecule type" value="Genomic_DNA"/>
</dbReference>
<evidence type="ECO:0000313" key="2">
    <source>
        <dbReference type="Proteomes" id="UP000070422"/>
    </source>
</evidence>
<dbReference type="Proteomes" id="UP000070422">
    <property type="component" value="Unassembled WGS sequence"/>
</dbReference>